<organism evidence="2 3">
    <name type="scientific">Streptomyces cellulosae</name>
    <dbReference type="NCBI Taxonomy" id="1968"/>
    <lineage>
        <taxon>Bacteria</taxon>
        <taxon>Bacillati</taxon>
        <taxon>Actinomycetota</taxon>
        <taxon>Actinomycetes</taxon>
        <taxon>Kitasatosporales</taxon>
        <taxon>Streptomycetaceae</taxon>
        <taxon>Streptomyces</taxon>
    </lineage>
</organism>
<keyword evidence="3" id="KW-1185">Reference proteome</keyword>
<dbReference type="RefSeq" id="WP_398661822.1">
    <property type="nucleotide sequence ID" value="NZ_JBITDC010000027.1"/>
</dbReference>
<dbReference type="InterPro" id="IPR042001">
    <property type="entry name" value="Sortase_F"/>
</dbReference>
<comment type="caution">
    <text evidence="2">The sequence shown here is derived from an EMBL/GenBank/DDBJ whole genome shotgun (WGS) entry which is preliminary data.</text>
</comment>
<gene>
    <name evidence="2" type="ORF">ACIA8P_42825</name>
</gene>
<dbReference type="Proteomes" id="UP001612415">
    <property type="component" value="Unassembled WGS sequence"/>
</dbReference>
<dbReference type="NCBIfam" id="NF033748">
    <property type="entry name" value="class_F_sortase"/>
    <property type="match status" value="1"/>
</dbReference>
<evidence type="ECO:0000313" key="2">
    <source>
        <dbReference type="EMBL" id="MFI5681272.1"/>
    </source>
</evidence>
<dbReference type="CDD" id="cd05829">
    <property type="entry name" value="Sortase_F"/>
    <property type="match status" value="1"/>
</dbReference>
<keyword evidence="1" id="KW-0378">Hydrolase</keyword>
<sequence length="221" mass="23093">MRSDRRPLGARPRSYGTRAGLAAAAALAAGSWMIYAGTRTEAPPLPDASQAVVRSVQVPAPSVMPMAPSPPTAIRIPSIGVDAPVIGLDADRTGHLQTPPEADDNLAGWYEDGARPGSTGNAVITGHVDTPRGRAVFYALGALHKGDTIAVTRADRSTAVFSVYGVEVHPKNAFPDELVYGATQQPELRVITCGGRYTKATGYQANVVVYARLAKAVPAGH</sequence>
<reference evidence="2 3" key="1">
    <citation type="submission" date="2024-10" db="EMBL/GenBank/DDBJ databases">
        <title>The Natural Products Discovery Center: Release of the First 8490 Sequenced Strains for Exploring Actinobacteria Biosynthetic Diversity.</title>
        <authorList>
            <person name="Kalkreuter E."/>
            <person name="Kautsar S.A."/>
            <person name="Yang D."/>
            <person name="Bader C.D."/>
            <person name="Teijaro C.N."/>
            <person name="Fluegel L."/>
            <person name="Davis C.M."/>
            <person name="Simpson J.R."/>
            <person name="Lauterbach L."/>
            <person name="Steele A.D."/>
            <person name="Gui C."/>
            <person name="Meng S."/>
            <person name="Li G."/>
            <person name="Viehrig K."/>
            <person name="Ye F."/>
            <person name="Su P."/>
            <person name="Kiefer A.F."/>
            <person name="Nichols A."/>
            <person name="Cepeda A.J."/>
            <person name="Yan W."/>
            <person name="Fan B."/>
            <person name="Jiang Y."/>
            <person name="Adhikari A."/>
            <person name="Zheng C.-J."/>
            <person name="Schuster L."/>
            <person name="Cowan T.M."/>
            <person name="Smanski M.J."/>
            <person name="Chevrette M.G."/>
            <person name="De Carvalho L.P.S."/>
            <person name="Shen B."/>
        </authorList>
    </citation>
    <scope>NUCLEOTIDE SEQUENCE [LARGE SCALE GENOMIC DNA]</scope>
    <source>
        <strain evidence="2 3">NPDC051599</strain>
    </source>
</reference>
<dbReference type="InterPro" id="IPR005754">
    <property type="entry name" value="Sortase"/>
</dbReference>
<evidence type="ECO:0000256" key="1">
    <source>
        <dbReference type="ARBA" id="ARBA00022801"/>
    </source>
</evidence>
<dbReference type="Gene3D" id="2.40.260.10">
    <property type="entry name" value="Sortase"/>
    <property type="match status" value="1"/>
</dbReference>
<dbReference type="EMBL" id="JBITDC010000027">
    <property type="protein sequence ID" value="MFI5681272.1"/>
    <property type="molecule type" value="Genomic_DNA"/>
</dbReference>
<name>A0ABW7YHH7_STRCE</name>
<dbReference type="SUPFAM" id="SSF63817">
    <property type="entry name" value="Sortase"/>
    <property type="match status" value="1"/>
</dbReference>
<accession>A0ABW7YHH7</accession>
<dbReference type="InterPro" id="IPR023365">
    <property type="entry name" value="Sortase_dom-sf"/>
</dbReference>
<evidence type="ECO:0000313" key="3">
    <source>
        <dbReference type="Proteomes" id="UP001612415"/>
    </source>
</evidence>
<protein>
    <submittedName>
        <fullName evidence="2">Class F sortase</fullName>
    </submittedName>
</protein>
<proteinExistence type="predicted"/>
<dbReference type="Pfam" id="PF04203">
    <property type="entry name" value="Sortase"/>
    <property type="match status" value="1"/>
</dbReference>